<dbReference type="PROSITE" id="PS51687">
    <property type="entry name" value="SAM_MT_RNA_M5U"/>
    <property type="match status" value="1"/>
</dbReference>
<feature type="active site" evidence="6">
    <location>
        <position position="337"/>
    </location>
</feature>
<reference evidence="8 9" key="1">
    <citation type="submission" date="2019-08" db="EMBL/GenBank/DDBJ databases">
        <title>Parahaliea maris sp. nov., isolated from the surface seawater.</title>
        <authorList>
            <person name="Liu Y."/>
        </authorList>
    </citation>
    <scope>NUCLEOTIDE SEQUENCE [LARGE SCALE GENOMIC DNA]</scope>
    <source>
        <strain evidence="8 9">HSLHS9</strain>
    </source>
</reference>
<dbReference type="GO" id="GO:0051539">
    <property type="term" value="F:4 iron, 4 sulfur cluster binding"/>
    <property type="evidence" value="ECO:0007669"/>
    <property type="project" value="UniProtKB-KW"/>
</dbReference>
<dbReference type="InterPro" id="IPR030390">
    <property type="entry name" value="MeTrfase_TrmA_AS"/>
</dbReference>
<gene>
    <name evidence="8" type="ORF">FV139_04575</name>
</gene>
<evidence type="ECO:0000256" key="4">
    <source>
        <dbReference type="ARBA" id="ARBA00023014"/>
    </source>
</evidence>
<dbReference type="PROSITE" id="PS01231">
    <property type="entry name" value="TRMA_2"/>
    <property type="match status" value="1"/>
</dbReference>
<comment type="caution">
    <text evidence="8">The sequence shown here is derived from an EMBL/GenBank/DDBJ whole genome shotgun (WGS) entry which is preliminary data.</text>
</comment>
<dbReference type="InterPro" id="IPR002792">
    <property type="entry name" value="TRAM_dom"/>
</dbReference>
<dbReference type="InterPro" id="IPR012340">
    <property type="entry name" value="NA-bd_OB-fold"/>
</dbReference>
<evidence type="ECO:0000313" key="9">
    <source>
        <dbReference type="Proteomes" id="UP000321039"/>
    </source>
</evidence>
<feature type="binding site" evidence="5">
    <location>
        <position position="212"/>
    </location>
    <ligand>
        <name>S-adenosyl-L-methionine</name>
        <dbReference type="ChEBI" id="CHEBI:59789"/>
    </ligand>
</feature>
<evidence type="ECO:0000256" key="2">
    <source>
        <dbReference type="ARBA" id="ARBA00022679"/>
    </source>
</evidence>
<dbReference type="PANTHER" id="PTHR11061">
    <property type="entry name" value="RNA M5U METHYLTRANSFERASE"/>
    <property type="match status" value="1"/>
</dbReference>
<feature type="binding site" evidence="5">
    <location>
        <position position="264"/>
    </location>
    <ligand>
        <name>S-adenosyl-L-methionine</name>
        <dbReference type="ChEBI" id="CHEBI:59789"/>
    </ligand>
</feature>
<evidence type="ECO:0000259" key="7">
    <source>
        <dbReference type="PROSITE" id="PS50926"/>
    </source>
</evidence>
<dbReference type="GO" id="GO:0070041">
    <property type="term" value="F:rRNA (uridine-C5-)-methyltransferase activity"/>
    <property type="evidence" value="ECO:0007669"/>
    <property type="project" value="TreeGrafter"/>
</dbReference>
<proteinExistence type="inferred from homology"/>
<feature type="binding site" evidence="5">
    <location>
        <position position="310"/>
    </location>
    <ligand>
        <name>S-adenosyl-L-methionine</name>
        <dbReference type="ChEBI" id="CHEBI:59789"/>
    </ligand>
</feature>
<dbReference type="InterPro" id="IPR029063">
    <property type="entry name" value="SAM-dependent_MTases_sf"/>
</dbReference>
<dbReference type="Pfam" id="PF01938">
    <property type="entry name" value="TRAM"/>
    <property type="match status" value="1"/>
</dbReference>
<dbReference type="AlphaFoldDB" id="A0A5C9A531"/>
<keyword evidence="4" id="KW-0411">Iron-sulfur</keyword>
<keyword evidence="3 5" id="KW-0949">S-adenosyl-L-methionine</keyword>
<dbReference type="GO" id="GO:0070475">
    <property type="term" value="P:rRNA base methylation"/>
    <property type="evidence" value="ECO:0007669"/>
    <property type="project" value="TreeGrafter"/>
</dbReference>
<organism evidence="8 9">
    <name type="scientific">Parahaliea maris</name>
    <dbReference type="NCBI Taxonomy" id="2716870"/>
    <lineage>
        <taxon>Bacteria</taxon>
        <taxon>Pseudomonadati</taxon>
        <taxon>Pseudomonadota</taxon>
        <taxon>Gammaproteobacteria</taxon>
        <taxon>Cellvibrionales</taxon>
        <taxon>Halieaceae</taxon>
        <taxon>Parahaliea</taxon>
    </lineage>
</organism>
<dbReference type="SUPFAM" id="SSF53335">
    <property type="entry name" value="S-adenosyl-L-methionine-dependent methyltransferases"/>
    <property type="match status" value="1"/>
</dbReference>
<dbReference type="PANTHER" id="PTHR11061:SF30">
    <property type="entry name" value="TRNA (URACIL(54)-C(5))-METHYLTRANSFERASE"/>
    <property type="match status" value="1"/>
</dbReference>
<dbReference type="PROSITE" id="PS01230">
    <property type="entry name" value="TRMA_1"/>
    <property type="match status" value="1"/>
</dbReference>
<feature type="domain" description="TRAM" evidence="7">
    <location>
        <begin position="2"/>
        <end position="61"/>
    </location>
</feature>
<dbReference type="EMBL" id="VRZA01000002">
    <property type="protein sequence ID" value="TXS95179.1"/>
    <property type="molecule type" value="Genomic_DNA"/>
</dbReference>
<keyword evidence="9" id="KW-1185">Reference proteome</keyword>
<dbReference type="Gene3D" id="2.40.50.140">
    <property type="entry name" value="Nucleic acid-binding proteins"/>
    <property type="match status" value="1"/>
</dbReference>
<keyword evidence="2 5" id="KW-0808">Transferase</keyword>
<comment type="similarity">
    <text evidence="5">Belongs to the class I-like SAM-binding methyltransferase superfamily. RNA M5U methyltransferase family.</text>
</comment>
<dbReference type="Gene3D" id="3.40.50.150">
    <property type="entry name" value="Vaccinia Virus protein VP39"/>
    <property type="match status" value="2"/>
</dbReference>
<keyword evidence="4" id="KW-0479">Metal-binding</keyword>
<dbReference type="InterPro" id="IPR010280">
    <property type="entry name" value="U5_MeTrfase_fam"/>
</dbReference>
<dbReference type="PROSITE" id="PS50926">
    <property type="entry name" value="TRAM"/>
    <property type="match status" value="1"/>
</dbReference>
<dbReference type="Gene3D" id="2.40.50.1070">
    <property type="match status" value="1"/>
</dbReference>
<dbReference type="RefSeq" id="WP_148067090.1">
    <property type="nucleotide sequence ID" value="NZ_VRZA01000002.1"/>
</dbReference>
<dbReference type="SUPFAM" id="SSF50249">
    <property type="entry name" value="Nucleic acid-binding proteins"/>
    <property type="match status" value="1"/>
</dbReference>
<name>A0A5C9A531_9GAMM</name>
<evidence type="ECO:0000256" key="6">
    <source>
        <dbReference type="PROSITE-ProRule" id="PRU10015"/>
    </source>
</evidence>
<evidence type="ECO:0000256" key="3">
    <source>
        <dbReference type="ARBA" id="ARBA00022691"/>
    </source>
</evidence>
<dbReference type="CDD" id="cd02440">
    <property type="entry name" value="AdoMet_MTases"/>
    <property type="match status" value="1"/>
</dbReference>
<keyword evidence="1 5" id="KW-0489">Methyltransferase</keyword>
<feature type="active site" description="Nucleophile" evidence="5">
    <location>
        <position position="337"/>
    </location>
</feature>
<evidence type="ECO:0000313" key="8">
    <source>
        <dbReference type="EMBL" id="TXS95179.1"/>
    </source>
</evidence>
<evidence type="ECO:0000256" key="5">
    <source>
        <dbReference type="PROSITE-ProRule" id="PRU01024"/>
    </source>
</evidence>
<dbReference type="InterPro" id="IPR030391">
    <property type="entry name" value="MeTrfase_TrmA_CS"/>
</dbReference>
<sequence length="381" mass="42023">MSLRQGAVFTATVRDLGSNGDAVIEHSSGRVVFVPGAWIGETVTVKVTELKSRFARGQLLAVDEPSSERRQPPCQYHGQGAVQCGGCPWQFMSYAAQCAAKQRRVEAELARAGIESALVHPLLPSSLEFGYRNRAQLRTDGRQLGFLASGGQKLVDIEHCPVLDPATAAHLQALRGRLPERQWRPSRRGKWTRIDIDAELGTSLNQRLPFRQGNDGQNRQMQDWLRSRLASQPRERKVIELFAGSGNFTAVLAEMGFVDIVAVEGVGEATEALEGRKLPGVDVLTRDLFAADAYPQLMRLHGDAEILVLDPPRDGLQGADSLFGARNQPSHVFYISCDLATFCRDARVMMERGFAPVEVQPLDLFPQTPHVELLAHFCCDL</sequence>
<accession>A0A5C9A531</accession>
<protein>
    <submittedName>
        <fullName evidence="8">Class I SAM-dependent RNA methyltransferase</fullName>
    </submittedName>
</protein>
<keyword evidence="4" id="KW-0408">Iron</keyword>
<evidence type="ECO:0000256" key="1">
    <source>
        <dbReference type="ARBA" id="ARBA00022603"/>
    </source>
</evidence>
<dbReference type="Proteomes" id="UP000321039">
    <property type="component" value="Unassembled WGS sequence"/>
</dbReference>
<feature type="binding site" evidence="5">
    <location>
        <position position="242"/>
    </location>
    <ligand>
        <name>S-adenosyl-L-methionine</name>
        <dbReference type="ChEBI" id="CHEBI:59789"/>
    </ligand>
</feature>